<gene>
    <name evidence="3" type="ORF">CCO03_00980</name>
</gene>
<evidence type="ECO:0000313" key="4">
    <source>
        <dbReference type="Proteomes" id="UP000196138"/>
    </source>
</evidence>
<dbReference type="Pfam" id="PF04679">
    <property type="entry name" value="DNA_ligase_A_C"/>
    <property type="match status" value="1"/>
</dbReference>
<evidence type="ECO:0000313" key="3">
    <source>
        <dbReference type="EMBL" id="ARU03442.1"/>
    </source>
</evidence>
<accession>A0A1Y0EJI8</accession>
<dbReference type="InterPro" id="IPR012309">
    <property type="entry name" value="DNA_ligase_ATP-dep_C"/>
</dbReference>
<evidence type="ECO:0000259" key="2">
    <source>
        <dbReference type="Pfam" id="PF04679"/>
    </source>
</evidence>
<dbReference type="InterPro" id="IPR012340">
    <property type="entry name" value="NA-bd_OB-fold"/>
</dbReference>
<keyword evidence="4" id="KW-1185">Reference proteome</keyword>
<dbReference type="Gene3D" id="2.40.50.140">
    <property type="entry name" value="Nucleic acid-binding proteins"/>
    <property type="match status" value="1"/>
</dbReference>
<dbReference type="KEGG" id="cser:CCO03_00980"/>
<dbReference type="GO" id="GO:0003910">
    <property type="term" value="F:DNA ligase (ATP) activity"/>
    <property type="evidence" value="ECO:0007669"/>
    <property type="project" value="UniProtKB-EC"/>
</dbReference>
<dbReference type="Gene3D" id="3.30.470.30">
    <property type="entry name" value="DNA ligase/mRNA capping enzyme"/>
    <property type="match status" value="1"/>
</dbReference>
<dbReference type="GO" id="GO:0006281">
    <property type="term" value="P:DNA repair"/>
    <property type="evidence" value="ECO:0007669"/>
    <property type="project" value="InterPro"/>
</dbReference>
<dbReference type="AlphaFoldDB" id="A0A1Y0EJI8"/>
<dbReference type="GO" id="GO:0006310">
    <property type="term" value="P:DNA recombination"/>
    <property type="evidence" value="ECO:0007669"/>
    <property type="project" value="InterPro"/>
</dbReference>
<feature type="domain" description="DNA ligase ATP-dependent C-terminal" evidence="2">
    <location>
        <begin position="202"/>
        <end position="319"/>
    </location>
</feature>
<dbReference type="EC" id="6.5.1.1" evidence="1"/>
<organism evidence="3 4">
    <name type="scientific">Comamonas serinivorans</name>
    <dbReference type="NCBI Taxonomy" id="1082851"/>
    <lineage>
        <taxon>Bacteria</taxon>
        <taxon>Pseudomonadati</taxon>
        <taxon>Pseudomonadota</taxon>
        <taxon>Betaproteobacteria</taxon>
        <taxon>Burkholderiales</taxon>
        <taxon>Comamonadaceae</taxon>
        <taxon>Comamonas</taxon>
    </lineage>
</organism>
<reference evidence="3 4" key="1">
    <citation type="submission" date="2017-05" db="EMBL/GenBank/DDBJ databases">
        <authorList>
            <person name="Song R."/>
            <person name="Chenine A.L."/>
            <person name="Ruprecht R.M."/>
        </authorList>
    </citation>
    <scope>NUCLEOTIDE SEQUENCE [LARGE SCALE GENOMIC DNA]</scope>
    <source>
        <strain evidence="3 4">DSM 26136</strain>
    </source>
</reference>
<dbReference type="Proteomes" id="UP000196138">
    <property type="component" value="Chromosome"/>
</dbReference>
<proteinExistence type="predicted"/>
<dbReference type="RefSeq" id="WP_087276031.1">
    <property type="nucleotide sequence ID" value="NZ_CP021455.1"/>
</dbReference>
<dbReference type="OrthoDB" id="9802472at2"/>
<dbReference type="SUPFAM" id="SSF50249">
    <property type="entry name" value="Nucleic acid-binding proteins"/>
    <property type="match status" value="1"/>
</dbReference>
<dbReference type="EMBL" id="CP021455">
    <property type="protein sequence ID" value="ARU03442.1"/>
    <property type="molecule type" value="Genomic_DNA"/>
</dbReference>
<evidence type="ECO:0000256" key="1">
    <source>
        <dbReference type="ARBA" id="ARBA00012727"/>
    </source>
</evidence>
<protein>
    <recommendedName>
        <fullName evidence="1">DNA ligase (ATP)</fullName>
        <ecNumber evidence="1">6.5.1.1</ecNumber>
    </recommendedName>
</protein>
<dbReference type="SUPFAM" id="SSF56091">
    <property type="entry name" value="DNA ligase/mRNA capping enzyme, catalytic domain"/>
    <property type="match status" value="1"/>
</dbReference>
<sequence>MDDLVTYKRRVASRFLPLEGEAALQELPESEQFIYSEKIDGHLGFAVVDGGSVRFFNRSGVALELGDLAPHVPLVDGIWAGEMYVPQERSRAFLVSSAVANQGQGLSFAVFDAVHALAQPLPERVALVEASMPKPHGGARVHHAPWQRCESRKDILARYQDAISAGQEGLIVIPAHGMGYKLKPMVELDVTVLGYCLKEDGSGIRSLLIGVQNEAGQWQVAASVGGGFDEAARVAWMARLEPLVTEGDIVLVAKNRLAYKWVRPEIVIQIKCIEPIAEDANGIITKDLLSYDNGSYHSHGKAPGVSLVSPVFQHERTDKTPGLADTGITQLTDRVEIGGAEAAGDGAEPDTQPQVLFRKVYTKAGKGGVAVRKFVGVKTHREASGQFPAYYVLFTDFSAGRKEPLKTDITLAADADALQGALEVLEAENIKKGWALVP</sequence>
<name>A0A1Y0EJI8_9BURK</name>